<gene>
    <name evidence="1" type="ORF">M7I_1885</name>
</gene>
<proteinExistence type="predicted"/>
<protein>
    <submittedName>
        <fullName evidence="1">Uncharacterized protein</fullName>
    </submittedName>
</protein>
<comment type="caution">
    <text evidence="1">The sequence shown here is derived from an EMBL/GenBank/DDBJ whole genome shotgun (WGS) entry which is preliminary data.</text>
</comment>
<sequence>MISLLYLDEDFILHDHIFTGAIPGAGMVGNWAPGKLVDEKLKVLPSSGLAVLQERVHSDWKQFSGRNVESESA</sequence>
<accession>H0EHA8</accession>
<reference evidence="1 2" key="1">
    <citation type="journal article" date="2012" name="Eukaryot. Cell">
        <title>Genome sequence of the fungus Glarea lozoyensis: the first genome sequence of a species from the Helotiaceae family.</title>
        <authorList>
            <person name="Youssar L."/>
            <person name="Gruening B.A."/>
            <person name="Erxleben A."/>
            <person name="Guenther S."/>
            <person name="Huettel W."/>
        </authorList>
    </citation>
    <scope>NUCLEOTIDE SEQUENCE [LARGE SCALE GENOMIC DNA]</scope>
    <source>
        <strain evidence="2">ATCC 74030 / MF5533</strain>
    </source>
</reference>
<evidence type="ECO:0000313" key="1">
    <source>
        <dbReference type="EMBL" id="EHL01937.1"/>
    </source>
</evidence>
<evidence type="ECO:0000313" key="2">
    <source>
        <dbReference type="Proteomes" id="UP000005446"/>
    </source>
</evidence>
<dbReference type="OrthoDB" id="5396810at2759"/>
<dbReference type="Proteomes" id="UP000005446">
    <property type="component" value="Unassembled WGS sequence"/>
</dbReference>
<dbReference type="InParanoid" id="H0EHA8"/>
<dbReference type="EMBL" id="AGUE01000040">
    <property type="protein sequence ID" value="EHL01937.1"/>
    <property type="molecule type" value="Genomic_DNA"/>
</dbReference>
<name>H0EHA8_GLAL7</name>
<dbReference type="AlphaFoldDB" id="H0EHA8"/>
<organism evidence="1 2">
    <name type="scientific">Glarea lozoyensis (strain ATCC 74030 / MF5533)</name>
    <dbReference type="NCBI Taxonomy" id="1104152"/>
    <lineage>
        <taxon>Eukaryota</taxon>
        <taxon>Fungi</taxon>
        <taxon>Dikarya</taxon>
        <taxon>Ascomycota</taxon>
        <taxon>Pezizomycotina</taxon>
        <taxon>Leotiomycetes</taxon>
        <taxon>Helotiales</taxon>
        <taxon>Helotiaceae</taxon>
        <taxon>Glarea</taxon>
    </lineage>
</organism>
<dbReference type="HOGENOM" id="CLU_2705026_0_0_1"/>
<keyword evidence="2" id="KW-1185">Reference proteome</keyword>